<name>A0ACB8QPK0_9AGAM</name>
<proteinExistence type="predicted"/>
<reference evidence="1" key="2">
    <citation type="journal article" date="2022" name="New Phytol.">
        <title>Evolutionary transition to the ectomycorrhizal habit in the genomes of a hyperdiverse lineage of mushroom-forming fungi.</title>
        <authorList>
            <person name="Looney B."/>
            <person name="Miyauchi S."/>
            <person name="Morin E."/>
            <person name="Drula E."/>
            <person name="Courty P.E."/>
            <person name="Kohler A."/>
            <person name="Kuo A."/>
            <person name="LaButti K."/>
            <person name="Pangilinan J."/>
            <person name="Lipzen A."/>
            <person name="Riley R."/>
            <person name="Andreopoulos W."/>
            <person name="He G."/>
            <person name="Johnson J."/>
            <person name="Nolan M."/>
            <person name="Tritt A."/>
            <person name="Barry K.W."/>
            <person name="Grigoriev I.V."/>
            <person name="Nagy L.G."/>
            <person name="Hibbett D."/>
            <person name="Henrissat B."/>
            <person name="Matheny P.B."/>
            <person name="Labbe J."/>
            <person name="Martin F.M."/>
        </authorList>
    </citation>
    <scope>NUCLEOTIDE SEQUENCE</scope>
    <source>
        <strain evidence="1">EC-137</strain>
    </source>
</reference>
<reference evidence="1" key="1">
    <citation type="submission" date="2021-02" db="EMBL/GenBank/DDBJ databases">
        <authorList>
            <consortium name="DOE Joint Genome Institute"/>
            <person name="Ahrendt S."/>
            <person name="Looney B.P."/>
            <person name="Miyauchi S."/>
            <person name="Morin E."/>
            <person name="Drula E."/>
            <person name="Courty P.E."/>
            <person name="Chicoki N."/>
            <person name="Fauchery L."/>
            <person name="Kohler A."/>
            <person name="Kuo A."/>
            <person name="Labutti K."/>
            <person name="Pangilinan J."/>
            <person name="Lipzen A."/>
            <person name="Riley R."/>
            <person name="Andreopoulos W."/>
            <person name="He G."/>
            <person name="Johnson J."/>
            <person name="Barry K.W."/>
            <person name="Grigoriev I.V."/>
            <person name="Nagy L."/>
            <person name="Hibbett D."/>
            <person name="Henrissat B."/>
            <person name="Matheny P.B."/>
            <person name="Labbe J."/>
            <person name="Martin F."/>
        </authorList>
    </citation>
    <scope>NUCLEOTIDE SEQUENCE</scope>
    <source>
        <strain evidence="1">EC-137</strain>
    </source>
</reference>
<evidence type="ECO:0000313" key="2">
    <source>
        <dbReference type="Proteomes" id="UP000814128"/>
    </source>
</evidence>
<organism evidence="1 2">
    <name type="scientific">Vararia minispora EC-137</name>
    <dbReference type="NCBI Taxonomy" id="1314806"/>
    <lineage>
        <taxon>Eukaryota</taxon>
        <taxon>Fungi</taxon>
        <taxon>Dikarya</taxon>
        <taxon>Basidiomycota</taxon>
        <taxon>Agaricomycotina</taxon>
        <taxon>Agaricomycetes</taxon>
        <taxon>Russulales</taxon>
        <taxon>Lachnocladiaceae</taxon>
        <taxon>Vararia</taxon>
    </lineage>
</organism>
<keyword evidence="2" id="KW-1185">Reference proteome</keyword>
<evidence type="ECO:0000313" key="1">
    <source>
        <dbReference type="EMBL" id="KAI0033667.1"/>
    </source>
</evidence>
<comment type="caution">
    <text evidence="1">The sequence shown here is derived from an EMBL/GenBank/DDBJ whole genome shotgun (WGS) entry which is preliminary data.</text>
</comment>
<dbReference type="Proteomes" id="UP000814128">
    <property type="component" value="Unassembled WGS sequence"/>
</dbReference>
<protein>
    <submittedName>
        <fullName evidence="1">Apoptosis-antagonizing transcription factor</fullName>
    </submittedName>
</protein>
<sequence length="500" mass="54968">MSNHRPSLAEQLADLDEPAPKDIDPEDQEREPFEAETDDAAREHYLDVGPSSLRRLADSIADPKYDGVKTSRKQLMDEDDVSAASDHGEPEEDASDDDTSRREEATTRQSALSASEEDEEDEEERRPSECPAPRQRKSRDDEGADASDADDLSAALRQKRDEDRRKGKAVSRQLTLWDALLDARIRIQKSVSAANRLPSPQDLPGFMADDACRNAQHALLDEALALSGELALLRDGLMRAQGVSVPERPRKKRRLDGDPEEGAEGDVGVYAEDVKEESDWASTLEHAHHAHLTHTLAKWSAKVAAVAPSTLAAKNAFAQRNRVTAVPAQVADALAIDSAKLVARTRVRRTPRARVRLHGTRENAADEGGDGGDGDPETFDDTDFYQQLLRDVIDARGADGGGGGSGQADWVLTQRQRKARKKVDTKASKGRKLRYEVHERLQNFMVPVPLAGGWHEAQIDELFASLLGKGFEHAQPTPEEEQSVPVEISGEMLKGLRVFG</sequence>
<gene>
    <name evidence="1" type="ORF">K488DRAFT_84705</name>
</gene>
<accession>A0ACB8QPK0</accession>
<dbReference type="EMBL" id="MU273514">
    <property type="protein sequence ID" value="KAI0033667.1"/>
    <property type="molecule type" value="Genomic_DNA"/>
</dbReference>